<keyword evidence="5" id="KW-1185">Reference proteome</keyword>
<feature type="compositionally biased region" description="Polar residues" evidence="3">
    <location>
        <begin position="111"/>
        <end position="127"/>
    </location>
</feature>
<evidence type="ECO:0000256" key="1">
    <source>
        <dbReference type="ARBA" id="ARBA00005519"/>
    </source>
</evidence>
<dbReference type="GO" id="GO:0000272">
    <property type="term" value="P:polysaccharide catabolic process"/>
    <property type="evidence" value="ECO:0007669"/>
    <property type="project" value="UniProtKB-KW"/>
</dbReference>
<dbReference type="EMBL" id="QGDH01000254">
    <property type="protein sequence ID" value="RAR01672.1"/>
    <property type="molecule type" value="Genomic_DNA"/>
</dbReference>
<comment type="similarity">
    <text evidence="1 2">Belongs to the glycosyl hydrolase 12 (cellulase H) family.</text>
</comment>
<keyword evidence="2 4" id="KW-0326">Glycosidase</keyword>
<keyword evidence="2" id="KW-0119">Carbohydrate metabolism</keyword>
<gene>
    <name evidence="4" type="ORF">DDE83_008826</name>
</gene>
<dbReference type="Gene3D" id="2.60.120.180">
    <property type="match status" value="1"/>
</dbReference>
<evidence type="ECO:0000313" key="5">
    <source>
        <dbReference type="Proteomes" id="UP000249619"/>
    </source>
</evidence>
<dbReference type="EC" id="3.2.1.4" evidence="4"/>
<dbReference type="InterPro" id="IPR013320">
    <property type="entry name" value="ConA-like_dom_sf"/>
</dbReference>
<feature type="region of interest" description="Disordered" evidence="3">
    <location>
        <begin position="1"/>
        <end position="30"/>
    </location>
</feature>
<dbReference type="InterPro" id="IPR002594">
    <property type="entry name" value="GH12"/>
</dbReference>
<evidence type="ECO:0000256" key="3">
    <source>
        <dbReference type="SAM" id="MobiDB-lite"/>
    </source>
</evidence>
<dbReference type="OrthoDB" id="89349at2759"/>
<reference evidence="5" key="1">
    <citation type="submission" date="2018-05" db="EMBL/GenBank/DDBJ databases">
        <title>Draft genome sequence of Stemphylium lycopersici strain CIDEFI 213.</title>
        <authorList>
            <person name="Medina R."/>
            <person name="Franco M.E.E."/>
            <person name="Lucentini C.G."/>
            <person name="Saparrat M.C.N."/>
            <person name="Balatti P.A."/>
        </authorList>
    </citation>
    <scope>NUCLEOTIDE SEQUENCE [LARGE SCALE GENOMIC DNA]</scope>
    <source>
        <strain evidence="5">CIDEFI 213</strain>
    </source>
</reference>
<proteinExistence type="inferred from homology"/>
<feature type="compositionally biased region" description="Polar residues" evidence="3">
    <location>
        <begin position="12"/>
        <end position="28"/>
    </location>
</feature>
<dbReference type="PANTHER" id="PTHR34002">
    <property type="entry name" value="BLR1656 PROTEIN"/>
    <property type="match status" value="1"/>
</dbReference>
<dbReference type="Proteomes" id="UP000249619">
    <property type="component" value="Unassembled WGS sequence"/>
</dbReference>
<dbReference type="Pfam" id="PF01670">
    <property type="entry name" value="Glyco_hydro_12"/>
    <property type="match status" value="1"/>
</dbReference>
<dbReference type="GO" id="GO:0030246">
    <property type="term" value="F:carbohydrate binding"/>
    <property type="evidence" value="ECO:0007669"/>
    <property type="project" value="UniProtKB-KW"/>
</dbReference>
<keyword evidence="2" id="KW-0624">Polysaccharide degradation</keyword>
<sequence length="816" mass="90105">MRSPYLDPHRQGLSTYGYQHSPSASAQPSYGYHENAHAHYGYYAPPPGSYIHPHYSSENPIPIIAELPAPLPPVPQTSTPEEQLKQDELLARRMSQLDIGAAGRASISDMPASSQHLMPSLHQQRSAHSLRPHSRSVSSSPDQRPASMAPLSAHNLAPMPLIHHRSAQSLRPHSRSLGSHAEPWSPGSFDRPQRHDPANFSTLPEVVVGPVPLSYSEPKFASENLPIPVLLDQQPVRRPSIALEPSSLTLYLEKFRQAPYPPQWNPPNVLRTLYAGRESKAEKGTSWLDTPAMSTWCTTRSSDEASATLPPEYSFKFKNTSGSFRSPKFSWTMSCPKPHSDSTANVSKYGANTWVYDLKLDSGTNLRKSEVLTQGGPKSRPIMTTYVHALNYDSLRFIGPDGRAYMWVSSTKVSSISGSRYDTLRHGLFVAAGSNPNPLYGHIVADHCFWDGSRNQEEAHLPDEALYIRSPSVDPALVVATLQIMKDWEKHTLREEKRRQPKAFSATEEEARKYGRRQYATVTKHTAFHYPFPQPFITLRNILFNMYTLAFLSAALAAAPALAAPAPQGITISNSATQAAIRMCGTAQNIVLTDTPWIVYNMFYNEAQTKGSMCTAYDSVSTGSDGNKKIKWSAVTDIDYVKATDNVPKGYTFVGLTQNLETRLSDIKSIPASYDWTRTNSTAYKGNIAFDFMTSDTKGDSTSSSAQELMLWLEYTGGQLPIGWPAGAKATVPNLFGTSWKLYQGVNEDTGITVSSLLPDTQFKSPFTGDLKEWLEALVKVGVFKESTYVNVGNAGTEPFYGKATVKAELGLQINL</sequence>
<keyword evidence="4" id="KW-0430">Lectin</keyword>
<organism evidence="4 5">
    <name type="scientific">Stemphylium lycopersici</name>
    <name type="common">Tomato gray leaf spot disease fungus</name>
    <name type="synonym">Thyrospora lycopersici</name>
    <dbReference type="NCBI Taxonomy" id="183478"/>
    <lineage>
        <taxon>Eukaryota</taxon>
        <taxon>Fungi</taxon>
        <taxon>Dikarya</taxon>
        <taxon>Ascomycota</taxon>
        <taxon>Pezizomycotina</taxon>
        <taxon>Dothideomycetes</taxon>
        <taxon>Pleosporomycetidae</taxon>
        <taxon>Pleosporales</taxon>
        <taxon>Pleosporineae</taxon>
        <taxon>Pleosporaceae</taxon>
        <taxon>Stemphylium</taxon>
    </lineage>
</organism>
<name>A0A364MS42_STELY</name>
<dbReference type="GO" id="GO:0008810">
    <property type="term" value="F:cellulase activity"/>
    <property type="evidence" value="ECO:0007669"/>
    <property type="project" value="UniProtKB-EC"/>
</dbReference>
<comment type="caution">
    <text evidence="4">The sequence shown here is derived from an EMBL/GenBank/DDBJ whole genome shotgun (WGS) entry which is preliminary data.</text>
</comment>
<dbReference type="AlphaFoldDB" id="A0A364MS42"/>
<dbReference type="InterPro" id="IPR013319">
    <property type="entry name" value="GH11/12"/>
</dbReference>
<feature type="region of interest" description="Disordered" evidence="3">
    <location>
        <begin position="167"/>
        <end position="201"/>
    </location>
</feature>
<evidence type="ECO:0000313" key="4">
    <source>
        <dbReference type="EMBL" id="RAR01672.1"/>
    </source>
</evidence>
<dbReference type="SUPFAM" id="SSF49899">
    <property type="entry name" value="Concanavalin A-like lectins/glucanases"/>
    <property type="match status" value="1"/>
</dbReference>
<dbReference type="STRING" id="183478.A0A364MS42"/>
<dbReference type="PANTHER" id="PTHR34002:SF9">
    <property type="entry name" value="XYLOGLUCAN-SPECIFIC ENDO-BETA-1,4-GLUCANASE A"/>
    <property type="match status" value="1"/>
</dbReference>
<feature type="region of interest" description="Disordered" evidence="3">
    <location>
        <begin position="111"/>
        <end position="150"/>
    </location>
</feature>
<protein>
    <submittedName>
        <fullName evidence="4">Concanavalin A-like lectin/glucanase</fullName>
        <ecNumber evidence="4">3.2.1.4</ecNumber>
    </submittedName>
</protein>
<keyword evidence="2 4" id="KW-0378">Hydrolase</keyword>
<accession>A0A364MS42</accession>
<evidence type="ECO:0000256" key="2">
    <source>
        <dbReference type="RuleBase" id="RU361163"/>
    </source>
</evidence>